<comment type="subcellular location">
    <subcellularLocation>
        <location evidence="1">Membrane</location>
        <topology evidence="1">Multi-pass membrane protein</topology>
    </subcellularLocation>
</comment>
<dbReference type="InterPro" id="IPR055299">
    <property type="entry name" value="TIMMDC1"/>
</dbReference>
<keyword evidence="3 8" id="KW-0812">Transmembrane</keyword>
<dbReference type="GO" id="GO:0032981">
    <property type="term" value="P:mitochondrial respiratory chain complex I assembly"/>
    <property type="evidence" value="ECO:0007669"/>
    <property type="project" value="InterPro"/>
</dbReference>
<feature type="transmembrane region" description="Helical" evidence="8">
    <location>
        <begin position="117"/>
        <end position="138"/>
    </location>
</feature>
<evidence type="ECO:0000256" key="7">
    <source>
        <dbReference type="ARBA" id="ARBA00041344"/>
    </source>
</evidence>
<sequence length="241" mass="27365">MFRSACRSSFYFCSAVISPQYIRDSTDDKEENRLDRVINIFKKDQYDNFSPEFSQIYQTTVLSGFIGACYGGFLHSRDAYLSFIERNEAAKYTDHFEAKKKLQDHVTINFFKGALRWSWRIALFGGLYTTFVTMAAVYRGDSSLIDYVLGGAVSGFIYRINYGLNGVIVGSTLGSFVGLLAGCLTMTLLRLTGTSYDDVTNWHKEQIASRQRHLNEAVAKTVHDEGKRNMLSEHDKRINVS</sequence>
<comment type="similarity">
    <text evidence="2">Belongs to the Tim17/Tim22/Tim23 family.</text>
</comment>
<evidence type="ECO:0000256" key="6">
    <source>
        <dbReference type="ARBA" id="ARBA00040778"/>
    </source>
</evidence>
<evidence type="ECO:0000256" key="5">
    <source>
        <dbReference type="ARBA" id="ARBA00023136"/>
    </source>
</evidence>
<accession>R4WJL9</accession>
<evidence type="ECO:0000256" key="4">
    <source>
        <dbReference type="ARBA" id="ARBA00022989"/>
    </source>
</evidence>
<evidence type="ECO:0000256" key="3">
    <source>
        <dbReference type="ARBA" id="ARBA00022692"/>
    </source>
</evidence>
<feature type="transmembrane region" description="Helical" evidence="8">
    <location>
        <begin position="167"/>
        <end position="189"/>
    </location>
</feature>
<dbReference type="GO" id="GO:0005739">
    <property type="term" value="C:mitochondrion"/>
    <property type="evidence" value="ECO:0007669"/>
    <property type="project" value="TreeGrafter"/>
</dbReference>
<dbReference type="Pfam" id="PF02466">
    <property type="entry name" value="Tim17"/>
    <property type="match status" value="1"/>
</dbReference>
<evidence type="ECO:0000256" key="2">
    <source>
        <dbReference type="ARBA" id="ARBA00008444"/>
    </source>
</evidence>
<keyword evidence="5 8" id="KW-0472">Membrane</keyword>
<reference evidence="9" key="1">
    <citation type="journal article" date="2013" name="PLoS ONE">
        <title>Gene expression in gut symbiotic organ of stinkbug affected by extracellular bacterial symbiont.</title>
        <authorList>
            <person name="Futahashi R."/>
            <person name="Tanaka K."/>
            <person name="Tanahashi M."/>
            <person name="Nikoh N."/>
            <person name="Kikuchi Y."/>
            <person name="Lee B.L."/>
            <person name="Fukatsu T."/>
        </authorList>
    </citation>
    <scope>NUCLEOTIDE SEQUENCE</scope>
    <source>
        <tissue evidence="9">Midgut</tissue>
    </source>
</reference>
<organism evidence="9">
    <name type="scientific">Riptortus pedestris</name>
    <name type="common">Bean bug</name>
    <dbReference type="NCBI Taxonomy" id="329032"/>
    <lineage>
        <taxon>Eukaryota</taxon>
        <taxon>Metazoa</taxon>
        <taxon>Ecdysozoa</taxon>
        <taxon>Arthropoda</taxon>
        <taxon>Hexapoda</taxon>
        <taxon>Insecta</taxon>
        <taxon>Pterygota</taxon>
        <taxon>Neoptera</taxon>
        <taxon>Paraneoptera</taxon>
        <taxon>Hemiptera</taxon>
        <taxon>Heteroptera</taxon>
        <taxon>Panheteroptera</taxon>
        <taxon>Pentatomomorpha</taxon>
        <taxon>Coreoidea</taxon>
        <taxon>Alydidae</taxon>
        <taxon>Riptortus</taxon>
    </lineage>
</organism>
<proteinExistence type="evidence at transcript level"/>
<protein>
    <recommendedName>
        <fullName evidence="6">Complex I assembly factor TIMMDC1, mitochondrial</fullName>
    </recommendedName>
    <alternativeName>
        <fullName evidence="7">Translocase of inner mitochondrial membrane domain-containing protein 1</fullName>
    </alternativeName>
</protein>
<dbReference type="PANTHER" id="PTHR13002">
    <property type="entry name" value="C3ORF1 PROTEIN-RELATED"/>
    <property type="match status" value="1"/>
</dbReference>
<dbReference type="EMBL" id="AK417760">
    <property type="protein sequence ID" value="BAN20975.1"/>
    <property type="molecule type" value="mRNA"/>
</dbReference>
<name>R4WJL9_RIPPE</name>
<feature type="transmembrane region" description="Helical" evidence="8">
    <location>
        <begin position="144"/>
        <end position="160"/>
    </location>
</feature>
<evidence type="ECO:0000313" key="9">
    <source>
        <dbReference type="EMBL" id="BAN20975.1"/>
    </source>
</evidence>
<evidence type="ECO:0000256" key="1">
    <source>
        <dbReference type="ARBA" id="ARBA00004141"/>
    </source>
</evidence>
<evidence type="ECO:0000256" key="8">
    <source>
        <dbReference type="SAM" id="Phobius"/>
    </source>
</evidence>
<dbReference type="GO" id="GO:0016020">
    <property type="term" value="C:membrane"/>
    <property type="evidence" value="ECO:0007669"/>
    <property type="project" value="UniProtKB-SubCell"/>
</dbReference>
<dbReference type="PANTHER" id="PTHR13002:SF1">
    <property type="entry name" value="COMPLEX I ASSEMBLY FACTOR TIMMDC1, MITOCHONDRIAL"/>
    <property type="match status" value="1"/>
</dbReference>
<keyword evidence="4 8" id="KW-1133">Transmembrane helix</keyword>
<dbReference type="AlphaFoldDB" id="R4WJL9"/>